<feature type="transmembrane region" description="Helical" evidence="2">
    <location>
        <begin position="95"/>
        <end position="114"/>
    </location>
</feature>
<evidence type="ECO:0000256" key="2">
    <source>
        <dbReference type="SAM" id="Phobius"/>
    </source>
</evidence>
<feature type="region of interest" description="Disordered" evidence="1">
    <location>
        <begin position="1"/>
        <end position="27"/>
    </location>
</feature>
<feature type="transmembrane region" description="Helical" evidence="2">
    <location>
        <begin position="210"/>
        <end position="231"/>
    </location>
</feature>
<feature type="transmembrane region" description="Helical" evidence="2">
    <location>
        <begin position="319"/>
        <end position="342"/>
    </location>
</feature>
<dbReference type="RefSeq" id="XP_017769853.1">
    <property type="nucleotide sequence ID" value="XM_017914364.1"/>
</dbReference>
<dbReference type="PANTHER" id="PTHR38337">
    <property type="entry name" value="AGAP010540-PA"/>
    <property type="match status" value="1"/>
</dbReference>
<gene>
    <name evidence="4" type="primary">LOC108557720</name>
</gene>
<proteinExistence type="predicted"/>
<sequence length="457" mass="51878">MDLVQTCKNNDGGGVAGGGEESTRTPNNRASSLTFSVGDIADVQVLLETPSHYSVTTVLTYCKKKILRPYLWLLNFVGLRPICIECQDTFSCAEFFNYVYTIHIIMFLGVGYVLQYMACFRRDRGFGYNKPNLLSSTPDYVFEQICRSSLTFSFFLPNILHLMGYVYAVTVFRSSDDDQLPSLMERVFLSLSNLSDCFVCQKKLVRTLRIFVTVSGMWIILSSVSVNYMMAESTIEFKWIDKNSQAMVLLIKILLVICTLWHDMVQAIIILNYCLQAQLLTAYLSFLRAKLIQQPLLPTEWMKDIEEFRKLLMFLNYHLAPAVCVFTLVNVSYAVSGILWILDIDNLDRESVSTIGINIMNVSLWSFIALVPFVQAAKLTNVCEIIRGIGHEVRTRPFVHQSTPGHKLDSILLYCSSLRMNATLFGVPITIRYLGFFVTLCGVIILVLGQLHYLNAK</sequence>
<name>A0ABM1M5K3_NICVS</name>
<evidence type="ECO:0000313" key="3">
    <source>
        <dbReference type="Proteomes" id="UP000695000"/>
    </source>
</evidence>
<dbReference type="PANTHER" id="PTHR38337:SF1">
    <property type="entry name" value="GUSTATORY RECEPTOR"/>
    <property type="match status" value="1"/>
</dbReference>
<feature type="transmembrane region" description="Helical" evidence="2">
    <location>
        <begin position="433"/>
        <end position="454"/>
    </location>
</feature>
<organism evidence="3 4">
    <name type="scientific">Nicrophorus vespilloides</name>
    <name type="common">Boreal carrion beetle</name>
    <dbReference type="NCBI Taxonomy" id="110193"/>
    <lineage>
        <taxon>Eukaryota</taxon>
        <taxon>Metazoa</taxon>
        <taxon>Ecdysozoa</taxon>
        <taxon>Arthropoda</taxon>
        <taxon>Hexapoda</taxon>
        <taxon>Insecta</taxon>
        <taxon>Pterygota</taxon>
        <taxon>Neoptera</taxon>
        <taxon>Endopterygota</taxon>
        <taxon>Coleoptera</taxon>
        <taxon>Polyphaga</taxon>
        <taxon>Staphyliniformia</taxon>
        <taxon>Silphidae</taxon>
        <taxon>Nicrophorinae</taxon>
        <taxon>Nicrophorus</taxon>
    </lineage>
</organism>
<keyword evidence="2" id="KW-0472">Membrane</keyword>
<keyword evidence="2" id="KW-1133">Transmembrane helix</keyword>
<feature type="compositionally biased region" description="Gly residues" evidence="1">
    <location>
        <begin position="11"/>
        <end position="20"/>
    </location>
</feature>
<keyword evidence="2" id="KW-0812">Transmembrane</keyword>
<evidence type="ECO:0000256" key="1">
    <source>
        <dbReference type="SAM" id="MobiDB-lite"/>
    </source>
</evidence>
<feature type="transmembrane region" description="Helical" evidence="2">
    <location>
        <begin position="243"/>
        <end position="261"/>
    </location>
</feature>
<feature type="transmembrane region" description="Helical" evidence="2">
    <location>
        <begin position="354"/>
        <end position="374"/>
    </location>
</feature>
<keyword evidence="3" id="KW-1185">Reference proteome</keyword>
<accession>A0ABM1M5K3</accession>
<reference evidence="4" key="1">
    <citation type="submission" date="2025-08" db="UniProtKB">
        <authorList>
            <consortium name="RefSeq"/>
        </authorList>
    </citation>
    <scope>IDENTIFICATION</scope>
    <source>
        <tissue evidence="4">Whole Larva</tissue>
    </source>
</reference>
<dbReference type="GeneID" id="108557720"/>
<dbReference type="Proteomes" id="UP000695000">
    <property type="component" value="Unplaced"/>
</dbReference>
<protein>
    <submittedName>
        <fullName evidence="4">Uncharacterized protein LOC108557720</fullName>
    </submittedName>
</protein>
<evidence type="ECO:0000313" key="4">
    <source>
        <dbReference type="RefSeq" id="XP_017769853.1"/>
    </source>
</evidence>